<dbReference type="InterPro" id="IPR036641">
    <property type="entry name" value="HPT_dom_sf"/>
</dbReference>
<keyword evidence="1" id="KW-0902">Two-component regulatory system</keyword>
<dbReference type="PROSITE" id="PS50894">
    <property type="entry name" value="HPT"/>
    <property type="match status" value="1"/>
</dbReference>
<keyword evidence="5" id="KW-1185">Reference proteome</keyword>
<protein>
    <submittedName>
        <fullName evidence="4">Hpt domain-containing protein</fullName>
    </submittedName>
</protein>
<sequence length="220" mass="23898">MNDSITLESRLSECHQLPGIEMAAALMRLGQDRDLYLDGLRAFADVHQDTPERLRRLCRDPGAEAEALRILAHTLKGEAGNLGITAVQTAASQLDTALRACFAREIAASTEVLADAVARAVQELQISLPSQAAAAREERIAAADRPALAAVLAALEDELSARSLRANDTLDRLDTLLAGPEHRAFLTGLRALMVRLRFEEALQSLRAQAACHGWRWNAES</sequence>
<evidence type="ECO:0000256" key="2">
    <source>
        <dbReference type="PROSITE-ProRule" id="PRU00110"/>
    </source>
</evidence>
<feature type="domain" description="HPt" evidence="3">
    <location>
        <begin position="32"/>
        <end position="131"/>
    </location>
</feature>
<dbReference type="Gene3D" id="1.20.120.160">
    <property type="entry name" value="HPT domain"/>
    <property type="match status" value="1"/>
</dbReference>
<dbReference type="Proteomes" id="UP001359308">
    <property type="component" value="Chromosome"/>
</dbReference>
<dbReference type="InterPro" id="IPR008207">
    <property type="entry name" value="Sig_transdc_His_kin_Hpt_dom"/>
</dbReference>
<evidence type="ECO:0000256" key="1">
    <source>
        <dbReference type="ARBA" id="ARBA00023012"/>
    </source>
</evidence>
<feature type="modified residue" description="Phosphohistidine" evidence="2">
    <location>
        <position position="73"/>
    </location>
</feature>
<proteinExistence type="predicted"/>
<keyword evidence="2" id="KW-0597">Phosphoprotein</keyword>
<dbReference type="RefSeq" id="WP_198323659.1">
    <property type="nucleotide sequence ID" value="NZ_CP104311.1"/>
</dbReference>
<name>A0ABZ2F412_METCP</name>
<evidence type="ECO:0000313" key="5">
    <source>
        <dbReference type="Proteomes" id="UP001359308"/>
    </source>
</evidence>
<gene>
    <name evidence="4" type="ORF">N4J17_15565</name>
</gene>
<dbReference type="SMART" id="SM00073">
    <property type="entry name" value="HPT"/>
    <property type="match status" value="1"/>
</dbReference>
<accession>A0ABZ2F412</accession>
<evidence type="ECO:0000259" key="3">
    <source>
        <dbReference type="PROSITE" id="PS50894"/>
    </source>
</evidence>
<dbReference type="EMBL" id="CP104311">
    <property type="protein sequence ID" value="WWF01866.1"/>
    <property type="molecule type" value="Genomic_DNA"/>
</dbReference>
<organism evidence="4 5">
    <name type="scientific">Methylococcus capsulatus</name>
    <dbReference type="NCBI Taxonomy" id="414"/>
    <lineage>
        <taxon>Bacteria</taxon>
        <taxon>Pseudomonadati</taxon>
        <taxon>Pseudomonadota</taxon>
        <taxon>Gammaproteobacteria</taxon>
        <taxon>Methylococcales</taxon>
        <taxon>Methylococcaceae</taxon>
        <taxon>Methylococcus</taxon>
    </lineage>
</organism>
<evidence type="ECO:0000313" key="4">
    <source>
        <dbReference type="EMBL" id="WWF01866.1"/>
    </source>
</evidence>
<reference evidence="4 5" key="1">
    <citation type="submission" date="2022-09" db="EMBL/GenBank/DDBJ databases">
        <authorList>
            <person name="Giprobiosintez L."/>
        </authorList>
    </citation>
    <scope>NUCLEOTIDE SEQUENCE [LARGE SCALE GENOMIC DNA]</scope>
    <source>
        <strain evidence="5">VKPM-B-12549 (GBS-15)</strain>
    </source>
</reference>
<dbReference type="SUPFAM" id="SSF47226">
    <property type="entry name" value="Histidine-containing phosphotransfer domain, HPT domain"/>
    <property type="match status" value="1"/>
</dbReference>
<dbReference type="Pfam" id="PF01627">
    <property type="entry name" value="Hpt"/>
    <property type="match status" value="1"/>
</dbReference>